<feature type="transmembrane region" description="Helical" evidence="7">
    <location>
        <begin position="254"/>
        <end position="275"/>
    </location>
</feature>
<reference evidence="9 10" key="1">
    <citation type="submission" date="2024-10" db="EMBL/GenBank/DDBJ databases">
        <title>The Natural Products Discovery Center: Release of the First 8490 Sequenced Strains for Exploring Actinobacteria Biosynthetic Diversity.</title>
        <authorList>
            <person name="Kalkreuter E."/>
            <person name="Kautsar S.A."/>
            <person name="Yang D."/>
            <person name="Bader C.D."/>
            <person name="Teijaro C.N."/>
            <person name="Fluegel L."/>
            <person name="Davis C.M."/>
            <person name="Simpson J.R."/>
            <person name="Lauterbach L."/>
            <person name="Steele A.D."/>
            <person name="Gui C."/>
            <person name="Meng S."/>
            <person name="Li G."/>
            <person name="Viehrig K."/>
            <person name="Ye F."/>
            <person name="Su P."/>
            <person name="Kiefer A.F."/>
            <person name="Nichols A."/>
            <person name="Cepeda A.J."/>
            <person name="Yan W."/>
            <person name="Fan B."/>
            <person name="Jiang Y."/>
            <person name="Adhikari A."/>
            <person name="Zheng C.-J."/>
            <person name="Schuster L."/>
            <person name="Cowan T.M."/>
            <person name="Smanski M.J."/>
            <person name="Chevrette M.G."/>
            <person name="De Carvalho L.P.S."/>
            <person name="Shen B."/>
        </authorList>
    </citation>
    <scope>NUCLEOTIDE SEQUENCE [LARGE SCALE GENOMIC DNA]</scope>
    <source>
        <strain evidence="9 10">NPDC018013</strain>
    </source>
</reference>
<keyword evidence="4 7" id="KW-0472">Membrane</keyword>
<dbReference type="Gene3D" id="1.20.1720.10">
    <property type="entry name" value="Multidrug resistance protein D"/>
    <property type="match status" value="1"/>
</dbReference>
<organism evidence="9 10">
    <name type="scientific">Streptomyces celluloflavus</name>
    <dbReference type="NCBI Taxonomy" id="58344"/>
    <lineage>
        <taxon>Bacteria</taxon>
        <taxon>Bacillati</taxon>
        <taxon>Actinomycetota</taxon>
        <taxon>Actinomycetes</taxon>
        <taxon>Kitasatosporales</taxon>
        <taxon>Streptomycetaceae</taxon>
        <taxon>Streptomyces</taxon>
    </lineage>
</organism>
<dbReference type="InterPro" id="IPR036259">
    <property type="entry name" value="MFS_trans_sf"/>
</dbReference>
<comment type="caution">
    <text evidence="9">The sequence shown here is derived from an EMBL/GenBank/DDBJ whole genome shotgun (WGS) entry which is preliminary data.</text>
</comment>
<evidence type="ECO:0000259" key="8">
    <source>
        <dbReference type="PROSITE" id="PS50850"/>
    </source>
</evidence>
<evidence type="ECO:0000256" key="4">
    <source>
        <dbReference type="ARBA" id="ARBA00023136"/>
    </source>
</evidence>
<evidence type="ECO:0000256" key="6">
    <source>
        <dbReference type="SAM" id="MobiDB-lite"/>
    </source>
</evidence>
<feature type="transmembrane region" description="Helical" evidence="7">
    <location>
        <begin position="186"/>
        <end position="208"/>
    </location>
</feature>
<evidence type="ECO:0000256" key="7">
    <source>
        <dbReference type="SAM" id="Phobius"/>
    </source>
</evidence>
<feature type="region of interest" description="Disordered" evidence="6">
    <location>
        <begin position="1"/>
        <end position="25"/>
    </location>
</feature>
<feature type="transmembrane region" description="Helical" evidence="7">
    <location>
        <begin position="467"/>
        <end position="490"/>
    </location>
</feature>
<name>A0ABW7RIJ4_9ACTN</name>
<feature type="transmembrane region" description="Helical" evidence="7">
    <location>
        <begin position="158"/>
        <end position="180"/>
    </location>
</feature>
<dbReference type="Proteomes" id="UP001610990">
    <property type="component" value="Unassembled WGS sequence"/>
</dbReference>
<dbReference type="RefSeq" id="WP_367430283.1">
    <property type="nucleotide sequence ID" value="NZ_CP108413.1"/>
</dbReference>
<evidence type="ECO:0000313" key="9">
    <source>
        <dbReference type="EMBL" id="MFH8587903.1"/>
    </source>
</evidence>
<feature type="transmembrane region" description="Helical" evidence="7">
    <location>
        <begin position="34"/>
        <end position="55"/>
    </location>
</feature>
<feature type="compositionally biased region" description="Low complexity" evidence="6">
    <location>
        <begin position="1"/>
        <end position="11"/>
    </location>
</feature>
<accession>A0ABW7RIJ4</accession>
<keyword evidence="3 7" id="KW-1133">Transmembrane helix</keyword>
<dbReference type="SUPFAM" id="SSF103473">
    <property type="entry name" value="MFS general substrate transporter"/>
    <property type="match status" value="1"/>
</dbReference>
<evidence type="ECO:0000256" key="3">
    <source>
        <dbReference type="ARBA" id="ARBA00022989"/>
    </source>
</evidence>
<evidence type="ECO:0000256" key="5">
    <source>
        <dbReference type="ARBA" id="ARBA00023251"/>
    </source>
</evidence>
<feature type="transmembrane region" description="Helical" evidence="7">
    <location>
        <begin position="391"/>
        <end position="419"/>
    </location>
</feature>
<dbReference type="CDD" id="cd17321">
    <property type="entry name" value="MFS_MMR_MDR_like"/>
    <property type="match status" value="1"/>
</dbReference>
<dbReference type="InterPro" id="IPR020846">
    <property type="entry name" value="MFS_dom"/>
</dbReference>
<dbReference type="InterPro" id="IPR011701">
    <property type="entry name" value="MFS"/>
</dbReference>
<feature type="transmembrane region" description="Helical" evidence="7">
    <location>
        <begin position="67"/>
        <end position="87"/>
    </location>
</feature>
<feature type="transmembrane region" description="Helical" evidence="7">
    <location>
        <begin position="331"/>
        <end position="351"/>
    </location>
</feature>
<dbReference type="Gene3D" id="1.20.1250.20">
    <property type="entry name" value="MFS general substrate transporter like domains"/>
    <property type="match status" value="1"/>
</dbReference>
<dbReference type="PANTHER" id="PTHR42718">
    <property type="entry name" value="MAJOR FACILITATOR SUPERFAMILY MULTIDRUG TRANSPORTER MFSC"/>
    <property type="match status" value="1"/>
</dbReference>
<feature type="transmembrane region" description="Helical" evidence="7">
    <location>
        <begin position="431"/>
        <end position="455"/>
    </location>
</feature>
<evidence type="ECO:0000256" key="1">
    <source>
        <dbReference type="ARBA" id="ARBA00004651"/>
    </source>
</evidence>
<keyword evidence="10" id="KW-1185">Reference proteome</keyword>
<feature type="domain" description="Major facilitator superfamily (MFS) profile" evidence="8">
    <location>
        <begin position="33"/>
        <end position="496"/>
    </location>
</feature>
<feature type="transmembrane region" description="Helical" evidence="7">
    <location>
        <begin position="363"/>
        <end position="385"/>
    </location>
</feature>
<evidence type="ECO:0000313" key="10">
    <source>
        <dbReference type="Proteomes" id="UP001610990"/>
    </source>
</evidence>
<evidence type="ECO:0000256" key="2">
    <source>
        <dbReference type="ARBA" id="ARBA00022692"/>
    </source>
</evidence>
<dbReference type="PANTHER" id="PTHR42718:SF39">
    <property type="entry name" value="ACTINORHODIN TRANSPORTER-RELATED"/>
    <property type="match status" value="1"/>
</dbReference>
<proteinExistence type="predicted"/>
<feature type="transmembrane region" description="Helical" evidence="7">
    <location>
        <begin position="124"/>
        <end position="151"/>
    </location>
</feature>
<comment type="subcellular location">
    <subcellularLocation>
        <location evidence="1">Cell membrane</location>
        <topology evidence="1">Multi-pass membrane protein</topology>
    </subcellularLocation>
</comment>
<gene>
    <name evidence="9" type="ORF">ACH4GP_26460</name>
</gene>
<sequence length="499" mass="50603">MTTENPAALPGAAPPPAAPAADASASPPRTGRMLAVLLVAVFMAQFDFFVANVAAPSLSESLHAGQAALELIVGGYAFAYASGMITGGRLGDLLGHRRMFVIGTLGFAVASVLCGLAADPVQLIVFRLLQGLAGAAMVPQVLATVTAVFPAAARPGAIAWYGATAGIGSIAGQVLGGVLLEADVFGLGWRVIFLINGPIGLVAALIALRVLPGRSADAPASGRRSSADPLGVLGIALSLALLVIPLSLGRDEHWPPWTWLCMIAAVPAGAATVGWQRRLTRRGGTPTLELSLFHSPPFRIGLLAGFAFYLYFGSFMFTLTLLLQAGLGRSAVGAGLTFAPMGVMFGVASMVGKRLIARHGLPVVLLGTALIAAGLCLLIVALRVSSGDVPLYLVIVALTIVGTGNGLVLPALNGATLALVRPQQAGAASGILTTAQQFASATGVAVIGAIFYAALGSRHGVGGYAEAMELSTVLAVVLTLAVAATVWGLMRLSRRAAAG</sequence>
<dbReference type="EMBL" id="JBIRGH010000019">
    <property type="protein sequence ID" value="MFH8587903.1"/>
    <property type="molecule type" value="Genomic_DNA"/>
</dbReference>
<feature type="transmembrane region" description="Helical" evidence="7">
    <location>
        <begin position="229"/>
        <end position="248"/>
    </location>
</feature>
<feature type="transmembrane region" description="Helical" evidence="7">
    <location>
        <begin position="300"/>
        <end position="325"/>
    </location>
</feature>
<dbReference type="PROSITE" id="PS50850">
    <property type="entry name" value="MFS"/>
    <property type="match status" value="1"/>
</dbReference>
<protein>
    <submittedName>
        <fullName evidence="9">MFS transporter</fullName>
    </submittedName>
</protein>
<keyword evidence="5" id="KW-0046">Antibiotic resistance</keyword>
<keyword evidence="2 7" id="KW-0812">Transmembrane</keyword>
<feature type="transmembrane region" description="Helical" evidence="7">
    <location>
        <begin position="99"/>
        <end position="118"/>
    </location>
</feature>
<dbReference type="Pfam" id="PF07690">
    <property type="entry name" value="MFS_1"/>
    <property type="match status" value="1"/>
</dbReference>